<dbReference type="InterPro" id="IPR052044">
    <property type="entry name" value="PKS_Associated_Protein"/>
</dbReference>
<evidence type="ECO:0000313" key="2">
    <source>
        <dbReference type="EMBL" id="VAW78042.1"/>
    </source>
</evidence>
<organism evidence="2">
    <name type="scientific">hydrothermal vent metagenome</name>
    <dbReference type="NCBI Taxonomy" id="652676"/>
    <lineage>
        <taxon>unclassified sequences</taxon>
        <taxon>metagenomes</taxon>
        <taxon>ecological metagenomes</taxon>
    </lineage>
</organism>
<dbReference type="PANTHER" id="PTHR36114:SF1">
    <property type="entry name" value="16.7 KDA PROTEIN IN WHIE LOCUS"/>
    <property type="match status" value="1"/>
</dbReference>
<dbReference type="EMBL" id="UOFM01000240">
    <property type="protein sequence ID" value="VAW78042.1"/>
    <property type="molecule type" value="Genomic_DNA"/>
</dbReference>
<gene>
    <name evidence="2" type="ORF">MNBD_GAMMA14-869</name>
</gene>
<evidence type="ECO:0000259" key="1">
    <source>
        <dbReference type="Pfam" id="PF07883"/>
    </source>
</evidence>
<dbReference type="AlphaFoldDB" id="A0A3B0YS21"/>
<dbReference type="SUPFAM" id="SSF51182">
    <property type="entry name" value="RmlC-like cupins"/>
    <property type="match status" value="1"/>
</dbReference>
<reference evidence="2" key="1">
    <citation type="submission" date="2018-06" db="EMBL/GenBank/DDBJ databases">
        <authorList>
            <person name="Zhirakovskaya E."/>
        </authorList>
    </citation>
    <scope>NUCLEOTIDE SEQUENCE</scope>
</reference>
<dbReference type="Gene3D" id="2.60.120.10">
    <property type="entry name" value="Jelly Rolls"/>
    <property type="match status" value="1"/>
</dbReference>
<sequence length="130" mass="14627">MQTRIIKPDETQEFWFHEGCHILETSNREDDPQVSVARARVAPGTTTRWHKLNGVAERYLIVQGTGEVSVGRLESQSVEPGDFVSIPPGTPQQIHNSGETDLVFYAICTPRFTLACYQVIDAEDIDWQVP</sequence>
<accession>A0A3B0YS21</accession>
<proteinExistence type="predicted"/>
<dbReference type="InterPro" id="IPR011051">
    <property type="entry name" value="RmlC_Cupin_sf"/>
</dbReference>
<dbReference type="InterPro" id="IPR014710">
    <property type="entry name" value="RmlC-like_jellyroll"/>
</dbReference>
<name>A0A3B0YS21_9ZZZZ</name>
<dbReference type="InterPro" id="IPR013096">
    <property type="entry name" value="Cupin_2"/>
</dbReference>
<dbReference type="PANTHER" id="PTHR36114">
    <property type="entry name" value="16.7 KDA PROTEIN IN WHIE LOCUS"/>
    <property type="match status" value="1"/>
</dbReference>
<protein>
    <recommendedName>
        <fullName evidence="1">Cupin type-2 domain-containing protein</fullName>
    </recommendedName>
</protein>
<dbReference type="Pfam" id="PF07883">
    <property type="entry name" value="Cupin_2"/>
    <property type="match status" value="1"/>
</dbReference>
<feature type="domain" description="Cupin type-2" evidence="1">
    <location>
        <begin position="39"/>
        <end position="107"/>
    </location>
</feature>
<dbReference type="CDD" id="cd02214">
    <property type="entry name" value="cupin_MJ1618"/>
    <property type="match status" value="1"/>
</dbReference>